<dbReference type="PROSITE" id="PS00211">
    <property type="entry name" value="ABC_TRANSPORTER_1"/>
    <property type="match status" value="1"/>
</dbReference>
<dbReference type="InterPro" id="IPR003593">
    <property type="entry name" value="AAA+_ATPase"/>
</dbReference>
<dbReference type="SMART" id="SM00382">
    <property type="entry name" value="AAA"/>
    <property type="match status" value="1"/>
</dbReference>
<dbReference type="PANTHER" id="PTHR24220:SF659">
    <property type="entry name" value="TRANSPORTER, PUTATIVE-RELATED"/>
    <property type="match status" value="1"/>
</dbReference>
<keyword evidence="1" id="KW-0813">Transport</keyword>
<evidence type="ECO:0000259" key="5">
    <source>
        <dbReference type="PROSITE" id="PS50893"/>
    </source>
</evidence>
<protein>
    <submittedName>
        <fullName evidence="6">ABC transporter ATP-binding protein</fullName>
    </submittedName>
</protein>
<dbReference type="PROSITE" id="PS50893">
    <property type="entry name" value="ABC_TRANSPORTER_2"/>
    <property type="match status" value="1"/>
</dbReference>
<dbReference type="EMBL" id="JAVREH010000026">
    <property type="protein sequence ID" value="MDT0262989.1"/>
    <property type="molecule type" value="Genomic_DNA"/>
</dbReference>
<dbReference type="Gene3D" id="3.40.50.300">
    <property type="entry name" value="P-loop containing nucleotide triphosphate hydrolases"/>
    <property type="match status" value="1"/>
</dbReference>
<evidence type="ECO:0000313" key="6">
    <source>
        <dbReference type="EMBL" id="MDT0262989.1"/>
    </source>
</evidence>
<comment type="caution">
    <text evidence="6">The sequence shown here is derived from an EMBL/GenBank/DDBJ whole genome shotgun (WGS) entry which is preliminary data.</text>
</comment>
<dbReference type="CDD" id="cd03255">
    <property type="entry name" value="ABC_MJ0796_LolCDE_FtsE"/>
    <property type="match status" value="1"/>
</dbReference>
<dbReference type="InterPro" id="IPR017911">
    <property type="entry name" value="MacB-like_ATP-bd"/>
</dbReference>
<reference evidence="7" key="1">
    <citation type="submission" date="2023-07" db="EMBL/GenBank/DDBJ databases">
        <title>30 novel species of actinomycetes from the DSMZ collection.</title>
        <authorList>
            <person name="Nouioui I."/>
        </authorList>
    </citation>
    <scope>NUCLEOTIDE SEQUENCE [LARGE SCALE GENOMIC DNA]</scope>
    <source>
        <strain evidence="7">DSM 44399</strain>
    </source>
</reference>
<organism evidence="6 7">
    <name type="scientific">Jatrophihabitans lederbergiae</name>
    <dbReference type="NCBI Taxonomy" id="3075547"/>
    <lineage>
        <taxon>Bacteria</taxon>
        <taxon>Bacillati</taxon>
        <taxon>Actinomycetota</taxon>
        <taxon>Actinomycetes</taxon>
        <taxon>Jatrophihabitantales</taxon>
        <taxon>Jatrophihabitantaceae</taxon>
        <taxon>Jatrophihabitans</taxon>
    </lineage>
</organism>
<sequence>MRRHTDTPHPEGSDTYSGSGSITGAAVSTRSLVKTFRGGVDTALTAVGRVDLHIDAGSFVALTGPSGSGKSTLLHLIGAIESADSGDIEVDGELITDLPRKRLPAYRRSVGFVFQRYNLLPALTALDNVLAPVLPIRTSFDAPARAAELLDAVGLAGRHRALPSQLSGGQQQRIAIARALINAPRLLLADELTGNLDTHTGAEILDLIQTMQQQHGMTVLLATHGQAIAENAHRHLSLIDGQIVTDTQL</sequence>
<feature type="region of interest" description="Disordered" evidence="4">
    <location>
        <begin position="1"/>
        <end position="22"/>
    </location>
</feature>
<dbReference type="Pfam" id="PF00005">
    <property type="entry name" value="ABC_tran"/>
    <property type="match status" value="1"/>
</dbReference>
<evidence type="ECO:0000256" key="4">
    <source>
        <dbReference type="SAM" id="MobiDB-lite"/>
    </source>
</evidence>
<evidence type="ECO:0000256" key="3">
    <source>
        <dbReference type="ARBA" id="ARBA00022840"/>
    </source>
</evidence>
<feature type="domain" description="ABC transporter" evidence="5">
    <location>
        <begin position="27"/>
        <end position="249"/>
    </location>
</feature>
<dbReference type="InterPro" id="IPR003439">
    <property type="entry name" value="ABC_transporter-like_ATP-bd"/>
</dbReference>
<accession>A0ABU2JE80</accession>
<dbReference type="InterPro" id="IPR015854">
    <property type="entry name" value="ABC_transpr_LolD-like"/>
</dbReference>
<dbReference type="GO" id="GO:0005524">
    <property type="term" value="F:ATP binding"/>
    <property type="evidence" value="ECO:0007669"/>
    <property type="project" value="UniProtKB-KW"/>
</dbReference>
<feature type="compositionally biased region" description="Basic and acidic residues" evidence="4">
    <location>
        <begin position="1"/>
        <end position="12"/>
    </location>
</feature>
<dbReference type="SUPFAM" id="SSF52540">
    <property type="entry name" value="P-loop containing nucleoside triphosphate hydrolases"/>
    <property type="match status" value="1"/>
</dbReference>
<proteinExistence type="predicted"/>
<evidence type="ECO:0000256" key="1">
    <source>
        <dbReference type="ARBA" id="ARBA00022448"/>
    </source>
</evidence>
<name>A0ABU2JE80_9ACTN</name>
<evidence type="ECO:0000256" key="2">
    <source>
        <dbReference type="ARBA" id="ARBA00022741"/>
    </source>
</evidence>
<dbReference type="Proteomes" id="UP001183176">
    <property type="component" value="Unassembled WGS sequence"/>
</dbReference>
<dbReference type="PANTHER" id="PTHR24220">
    <property type="entry name" value="IMPORT ATP-BINDING PROTEIN"/>
    <property type="match status" value="1"/>
</dbReference>
<keyword evidence="2" id="KW-0547">Nucleotide-binding</keyword>
<keyword evidence="7" id="KW-1185">Reference proteome</keyword>
<gene>
    <name evidence="6" type="ORF">RM423_16480</name>
</gene>
<keyword evidence="3 6" id="KW-0067">ATP-binding</keyword>
<dbReference type="InterPro" id="IPR027417">
    <property type="entry name" value="P-loop_NTPase"/>
</dbReference>
<dbReference type="InterPro" id="IPR017871">
    <property type="entry name" value="ABC_transporter-like_CS"/>
</dbReference>
<evidence type="ECO:0000313" key="7">
    <source>
        <dbReference type="Proteomes" id="UP001183176"/>
    </source>
</evidence>